<evidence type="ECO:0000313" key="2">
    <source>
        <dbReference type="Proteomes" id="UP001597214"/>
    </source>
</evidence>
<dbReference type="Proteomes" id="UP001597214">
    <property type="component" value="Unassembled WGS sequence"/>
</dbReference>
<dbReference type="Pfam" id="PF11458">
    <property type="entry name" value="Mistic"/>
    <property type="match status" value="1"/>
</dbReference>
<protein>
    <recommendedName>
        <fullName evidence="3">Atypical membrane-integrating protein (Mistic protein)</fullName>
    </recommendedName>
</protein>
<dbReference type="RefSeq" id="WP_377927629.1">
    <property type="nucleotide sequence ID" value="NZ_JBHUEM010000008.1"/>
</dbReference>
<dbReference type="InterPro" id="IPR038193">
    <property type="entry name" value="Mistic_sf"/>
</dbReference>
<dbReference type="InterPro" id="IPR021078">
    <property type="entry name" value="Membrane-integrating_Mistic"/>
</dbReference>
<accession>A0ABW4LN12</accession>
<sequence>MKVNDQEKQTLSDAIDKMNEGLDAFIQLYNEAEEDRPLIQFSDEVTEIIGRVKNIYGDKEIDDRINKLVKEILSLLPLDQASNKGQKDEA</sequence>
<evidence type="ECO:0008006" key="3">
    <source>
        <dbReference type="Google" id="ProtNLM"/>
    </source>
</evidence>
<proteinExistence type="predicted"/>
<reference evidence="2" key="1">
    <citation type="journal article" date="2019" name="Int. J. Syst. Evol. Microbiol.">
        <title>The Global Catalogue of Microorganisms (GCM) 10K type strain sequencing project: providing services to taxonomists for standard genome sequencing and annotation.</title>
        <authorList>
            <consortium name="The Broad Institute Genomics Platform"/>
            <consortium name="The Broad Institute Genome Sequencing Center for Infectious Disease"/>
            <person name="Wu L."/>
            <person name="Ma J."/>
        </authorList>
    </citation>
    <scope>NUCLEOTIDE SEQUENCE [LARGE SCALE GENOMIC DNA]</scope>
    <source>
        <strain evidence="2">CCUG 49339</strain>
    </source>
</reference>
<evidence type="ECO:0000313" key="1">
    <source>
        <dbReference type="EMBL" id="MFD1736471.1"/>
    </source>
</evidence>
<comment type="caution">
    <text evidence="1">The sequence shown here is derived from an EMBL/GenBank/DDBJ whole genome shotgun (WGS) entry which is preliminary data.</text>
</comment>
<gene>
    <name evidence="1" type="ORF">ACFSCX_07825</name>
</gene>
<dbReference type="EMBL" id="JBHUEM010000008">
    <property type="protein sequence ID" value="MFD1736471.1"/>
    <property type="molecule type" value="Genomic_DNA"/>
</dbReference>
<keyword evidence="2" id="KW-1185">Reference proteome</keyword>
<organism evidence="1 2">
    <name type="scientific">Bacillus salitolerans</name>
    <dbReference type="NCBI Taxonomy" id="1437434"/>
    <lineage>
        <taxon>Bacteria</taxon>
        <taxon>Bacillati</taxon>
        <taxon>Bacillota</taxon>
        <taxon>Bacilli</taxon>
        <taxon>Bacillales</taxon>
        <taxon>Bacillaceae</taxon>
        <taxon>Bacillus</taxon>
    </lineage>
</organism>
<dbReference type="Gene3D" id="1.10.220.90">
    <property type="entry name" value="Mistic"/>
    <property type="match status" value="1"/>
</dbReference>
<name>A0ABW4LN12_9BACI</name>